<name>A0ACB7T5Q0_HYAAI</name>
<comment type="caution">
    <text evidence="1">The sequence shown here is derived from an EMBL/GenBank/DDBJ whole genome shotgun (WGS) entry which is preliminary data.</text>
</comment>
<keyword evidence="2" id="KW-1185">Reference proteome</keyword>
<evidence type="ECO:0000313" key="2">
    <source>
        <dbReference type="Proteomes" id="UP000821845"/>
    </source>
</evidence>
<sequence>MPTATAAKFHTRLSLRDSTIGNASSSPSKVYSIFFYQERDGECGCPCLVQDTAVTSGSPRACSGDSGRQYVVSDHGGPGIDLAITPSCGCLGKPVVDAKDERHHPRRKKDSWSPRGLEFSSSVLRPAAGAGCVGLCRGHALRYGTLLVGTSDYRRRCREIVRRGKHGAQNGSRTRSERAKPGKRGAATFESRLSKTKLLDRRADHRVPAGQQHAAAYGYVLFPGDSARVKQVMARQSQRLTSPSPRGNVEE</sequence>
<reference evidence="1" key="1">
    <citation type="submission" date="2020-05" db="EMBL/GenBank/DDBJ databases">
        <title>Large-scale comparative analyses of tick genomes elucidate their genetic diversity and vector capacities.</title>
        <authorList>
            <person name="Jia N."/>
            <person name="Wang J."/>
            <person name="Shi W."/>
            <person name="Du L."/>
            <person name="Sun Y."/>
            <person name="Zhan W."/>
            <person name="Jiang J."/>
            <person name="Wang Q."/>
            <person name="Zhang B."/>
            <person name="Ji P."/>
            <person name="Sakyi L.B."/>
            <person name="Cui X."/>
            <person name="Yuan T."/>
            <person name="Jiang B."/>
            <person name="Yang W."/>
            <person name="Lam T.T.-Y."/>
            <person name="Chang Q."/>
            <person name="Ding S."/>
            <person name="Wang X."/>
            <person name="Zhu J."/>
            <person name="Ruan X."/>
            <person name="Zhao L."/>
            <person name="Wei J."/>
            <person name="Que T."/>
            <person name="Du C."/>
            <person name="Cheng J."/>
            <person name="Dai P."/>
            <person name="Han X."/>
            <person name="Huang E."/>
            <person name="Gao Y."/>
            <person name="Liu J."/>
            <person name="Shao H."/>
            <person name="Ye R."/>
            <person name="Li L."/>
            <person name="Wei W."/>
            <person name="Wang X."/>
            <person name="Wang C."/>
            <person name="Yang T."/>
            <person name="Huo Q."/>
            <person name="Li W."/>
            <person name="Guo W."/>
            <person name="Chen H."/>
            <person name="Zhou L."/>
            <person name="Ni X."/>
            <person name="Tian J."/>
            <person name="Zhou Y."/>
            <person name="Sheng Y."/>
            <person name="Liu T."/>
            <person name="Pan Y."/>
            <person name="Xia L."/>
            <person name="Li J."/>
            <person name="Zhao F."/>
            <person name="Cao W."/>
        </authorList>
    </citation>
    <scope>NUCLEOTIDE SEQUENCE</scope>
    <source>
        <strain evidence="1">Hyas-2018</strain>
    </source>
</reference>
<evidence type="ECO:0000313" key="1">
    <source>
        <dbReference type="EMBL" id="KAH6942320.1"/>
    </source>
</evidence>
<dbReference type="Proteomes" id="UP000821845">
    <property type="component" value="Chromosome 10"/>
</dbReference>
<organism evidence="1 2">
    <name type="scientific">Hyalomma asiaticum</name>
    <name type="common">Tick</name>
    <dbReference type="NCBI Taxonomy" id="266040"/>
    <lineage>
        <taxon>Eukaryota</taxon>
        <taxon>Metazoa</taxon>
        <taxon>Ecdysozoa</taxon>
        <taxon>Arthropoda</taxon>
        <taxon>Chelicerata</taxon>
        <taxon>Arachnida</taxon>
        <taxon>Acari</taxon>
        <taxon>Parasitiformes</taxon>
        <taxon>Ixodida</taxon>
        <taxon>Ixodoidea</taxon>
        <taxon>Ixodidae</taxon>
        <taxon>Hyalomminae</taxon>
        <taxon>Hyalomma</taxon>
    </lineage>
</organism>
<protein>
    <submittedName>
        <fullName evidence="1">Uncharacterized protein</fullName>
    </submittedName>
</protein>
<accession>A0ACB7T5Q0</accession>
<dbReference type="EMBL" id="CM023490">
    <property type="protein sequence ID" value="KAH6942320.1"/>
    <property type="molecule type" value="Genomic_DNA"/>
</dbReference>
<proteinExistence type="predicted"/>
<gene>
    <name evidence="1" type="ORF">HPB50_003906</name>
</gene>